<dbReference type="InterPro" id="IPR011009">
    <property type="entry name" value="Kinase-like_dom_sf"/>
</dbReference>
<gene>
    <name evidence="3" type="ORF">PXEA_LOCUS15112</name>
</gene>
<dbReference type="EMBL" id="CAAALY010052514">
    <property type="protein sequence ID" value="VEL21672.1"/>
    <property type="molecule type" value="Genomic_DNA"/>
</dbReference>
<dbReference type="SUPFAM" id="SSF56112">
    <property type="entry name" value="Protein kinase-like (PK-like)"/>
    <property type="match status" value="1"/>
</dbReference>
<keyword evidence="1" id="KW-0472">Membrane</keyword>
<dbReference type="PROSITE" id="PS50011">
    <property type="entry name" value="PROTEIN_KINASE_DOM"/>
    <property type="match status" value="1"/>
</dbReference>
<name>A0A448WW41_9PLAT</name>
<keyword evidence="4" id="KW-1185">Reference proteome</keyword>
<feature type="domain" description="Protein kinase" evidence="2">
    <location>
        <begin position="41"/>
        <end position="280"/>
    </location>
</feature>
<proteinExistence type="predicted"/>
<dbReference type="GO" id="GO:0043235">
    <property type="term" value="C:receptor complex"/>
    <property type="evidence" value="ECO:0007669"/>
    <property type="project" value="TreeGrafter"/>
</dbReference>
<accession>A0A448WW41</accession>
<dbReference type="PANTHER" id="PTHR24416:SF600">
    <property type="entry name" value="PDGF- AND VEGF-RECEPTOR RELATED, ISOFORM J"/>
    <property type="match status" value="1"/>
</dbReference>
<dbReference type="InterPro" id="IPR001245">
    <property type="entry name" value="Ser-Thr/Tyr_kinase_cat_dom"/>
</dbReference>
<evidence type="ECO:0000313" key="4">
    <source>
        <dbReference type="Proteomes" id="UP000784294"/>
    </source>
</evidence>
<dbReference type="Gene3D" id="3.30.200.20">
    <property type="entry name" value="Phosphorylase Kinase, domain 1"/>
    <property type="match status" value="1"/>
</dbReference>
<dbReference type="GO" id="GO:0005886">
    <property type="term" value="C:plasma membrane"/>
    <property type="evidence" value="ECO:0007669"/>
    <property type="project" value="TreeGrafter"/>
</dbReference>
<dbReference type="SMART" id="SM00219">
    <property type="entry name" value="TyrKc"/>
    <property type="match status" value="1"/>
</dbReference>
<dbReference type="PANTHER" id="PTHR24416">
    <property type="entry name" value="TYROSINE-PROTEIN KINASE RECEPTOR"/>
    <property type="match status" value="1"/>
</dbReference>
<dbReference type="InterPro" id="IPR050122">
    <property type="entry name" value="RTK"/>
</dbReference>
<dbReference type="GO" id="GO:0004714">
    <property type="term" value="F:transmembrane receptor protein tyrosine kinase activity"/>
    <property type="evidence" value="ECO:0007669"/>
    <property type="project" value="TreeGrafter"/>
</dbReference>
<evidence type="ECO:0000256" key="1">
    <source>
        <dbReference type="SAM" id="Phobius"/>
    </source>
</evidence>
<dbReference type="AlphaFoldDB" id="A0A448WW41"/>
<dbReference type="Pfam" id="PF07714">
    <property type="entry name" value="PK_Tyr_Ser-Thr"/>
    <property type="match status" value="1"/>
</dbReference>
<comment type="caution">
    <text evidence="3">The sequence shown here is derived from an EMBL/GenBank/DDBJ whole genome shotgun (WGS) entry which is preliminary data.</text>
</comment>
<dbReference type="InterPro" id="IPR020635">
    <property type="entry name" value="Tyr_kinase_cat_dom"/>
</dbReference>
<evidence type="ECO:0000313" key="3">
    <source>
        <dbReference type="EMBL" id="VEL21672.1"/>
    </source>
</evidence>
<keyword evidence="1" id="KW-1133">Transmembrane helix</keyword>
<dbReference type="GO" id="GO:0005524">
    <property type="term" value="F:ATP binding"/>
    <property type="evidence" value="ECO:0007669"/>
    <property type="project" value="InterPro"/>
</dbReference>
<organism evidence="3 4">
    <name type="scientific">Protopolystoma xenopodis</name>
    <dbReference type="NCBI Taxonomy" id="117903"/>
    <lineage>
        <taxon>Eukaryota</taxon>
        <taxon>Metazoa</taxon>
        <taxon>Spiralia</taxon>
        <taxon>Lophotrochozoa</taxon>
        <taxon>Platyhelminthes</taxon>
        <taxon>Monogenea</taxon>
        <taxon>Polyopisthocotylea</taxon>
        <taxon>Polystomatidea</taxon>
        <taxon>Polystomatidae</taxon>
        <taxon>Protopolystoma</taxon>
    </lineage>
</organism>
<dbReference type="InterPro" id="IPR000719">
    <property type="entry name" value="Prot_kinase_dom"/>
</dbReference>
<feature type="transmembrane region" description="Helical" evidence="1">
    <location>
        <begin position="247"/>
        <end position="265"/>
    </location>
</feature>
<dbReference type="Proteomes" id="UP000784294">
    <property type="component" value="Unassembled WGS sequence"/>
</dbReference>
<evidence type="ECO:0000259" key="2">
    <source>
        <dbReference type="PROSITE" id="PS50011"/>
    </source>
</evidence>
<reference evidence="3" key="1">
    <citation type="submission" date="2018-11" db="EMBL/GenBank/DDBJ databases">
        <authorList>
            <consortium name="Pathogen Informatics"/>
        </authorList>
    </citation>
    <scope>NUCLEOTIDE SEQUENCE</scope>
</reference>
<dbReference type="GO" id="GO:0007169">
    <property type="term" value="P:cell surface receptor protein tyrosine kinase signaling pathway"/>
    <property type="evidence" value="ECO:0007669"/>
    <property type="project" value="TreeGrafter"/>
</dbReference>
<keyword evidence="1" id="KW-0812">Transmembrane</keyword>
<protein>
    <recommendedName>
        <fullName evidence="2">Protein kinase domain-containing protein</fullName>
    </recommendedName>
</protein>
<sequence length="280" mass="31502">MHVPFFLDTVLDTLTAGTCIPVEALAKRLLELRLPREVIDTSTKMALGRGHYGQVTKALLRPVVMAAGATTREAFEEETTGSRPIHLAAGPCLPVAVKRPVPDRYSSLVCFRSELRLMARLPANRNVVQLLGVVFGFRPSLVDAMLVLEFCEKASLSDYLQEQVKFSYLITLAPWLYPALVEKVVILRHFRRSYLGAASRTSLMHQASLSVLASVKVIFKLDHFIEALRRLARLSIHFRLFHDLEDFVFILAFNLFLTAGYRCTIGQQREMGMRHAMEAG</sequence>